<evidence type="ECO:0000313" key="2">
    <source>
        <dbReference type="Proteomes" id="UP000814033"/>
    </source>
</evidence>
<name>A0ACB8RZD2_9AGAM</name>
<comment type="caution">
    <text evidence="1">The sequence shown here is derived from an EMBL/GenBank/DDBJ whole genome shotgun (WGS) entry which is preliminary data.</text>
</comment>
<protein>
    <submittedName>
        <fullName evidence="1">Uncharacterized protein</fullName>
    </submittedName>
</protein>
<gene>
    <name evidence="1" type="ORF">FA95DRAFT_1463448</name>
</gene>
<keyword evidence="2" id="KW-1185">Reference proteome</keyword>
<sequence>MYFARLAALVLASLPAAFAQYDAAHNATPISGTWSSGSKAVVTGAGFANPANMSFIYAKTTGVSYSFTDDGYYEIARYRFNGNGSQPNCITGVISWAHGEYTLQANGSITMIPFGDGYQQVQDPCAAESNFIEPYNSTELYVSWQIFLDPTDGPKLHLFGFDGTPVAPQFQVSQTPNMLPTQALRNVTAATT</sequence>
<feature type="non-terminal residue" evidence="1">
    <location>
        <position position="192"/>
    </location>
</feature>
<accession>A0ACB8RZD2</accession>
<organism evidence="1 2">
    <name type="scientific">Auriscalpium vulgare</name>
    <dbReference type="NCBI Taxonomy" id="40419"/>
    <lineage>
        <taxon>Eukaryota</taxon>
        <taxon>Fungi</taxon>
        <taxon>Dikarya</taxon>
        <taxon>Basidiomycota</taxon>
        <taxon>Agaricomycotina</taxon>
        <taxon>Agaricomycetes</taxon>
        <taxon>Russulales</taxon>
        <taxon>Auriscalpiaceae</taxon>
        <taxon>Auriscalpium</taxon>
    </lineage>
</organism>
<proteinExistence type="predicted"/>
<evidence type="ECO:0000313" key="1">
    <source>
        <dbReference type="EMBL" id="KAI0049460.1"/>
    </source>
</evidence>
<dbReference type="Proteomes" id="UP000814033">
    <property type="component" value="Unassembled WGS sequence"/>
</dbReference>
<reference evidence="1" key="1">
    <citation type="submission" date="2021-02" db="EMBL/GenBank/DDBJ databases">
        <authorList>
            <consortium name="DOE Joint Genome Institute"/>
            <person name="Ahrendt S."/>
            <person name="Looney B.P."/>
            <person name="Miyauchi S."/>
            <person name="Morin E."/>
            <person name="Drula E."/>
            <person name="Courty P.E."/>
            <person name="Chicoki N."/>
            <person name="Fauchery L."/>
            <person name="Kohler A."/>
            <person name="Kuo A."/>
            <person name="Labutti K."/>
            <person name="Pangilinan J."/>
            <person name="Lipzen A."/>
            <person name="Riley R."/>
            <person name="Andreopoulos W."/>
            <person name="He G."/>
            <person name="Johnson J."/>
            <person name="Barry K.W."/>
            <person name="Grigoriev I.V."/>
            <person name="Nagy L."/>
            <person name="Hibbett D."/>
            <person name="Henrissat B."/>
            <person name="Matheny P.B."/>
            <person name="Labbe J."/>
            <person name="Martin F."/>
        </authorList>
    </citation>
    <scope>NUCLEOTIDE SEQUENCE</scope>
    <source>
        <strain evidence="1">FP105234-sp</strain>
    </source>
</reference>
<dbReference type="EMBL" id="MU275873">
    <property type="protein sequence ID" value="KAI0049460.1"/>
    <property type="molecule type" value="Genomic_DNA"/>
</dbReference>
<reference evidence="1" key="2">
    <citation type="journal article" date="2022" name="New Phytol.">
        <title>Evolutionary transition to the ectomycorrhizal habit in the genomes of a hyperdiverse lineage of mushroom-forming fungi.</title>
        <authorList>
            <person name="Looney B."/>
            <person name="Miyauchi S."/>
            <person name="Morin E."/>
            <person name="Drula E."/>
            <person name="Courty P.E."/>
            <person name="Kohler A."/>
            <person name="Kuo A."/>
            <person name="LaButti K."/>
            <person name="Pangilinan J."/>
            <person name="Lipzen A."/>
            <person name="Riley R."/>
            <person name="Andreopoulos W."/>
            <person name="He G."/>
            <person name="Johnson J."/>
            <person name="Nolan M."/>
            <person name="Tritt A."/>
            <person name="Barry K.W."/>
            <person name="Grigoriev I.V."/>
            <person name="Nagy L.G."/>
            <person name="Hibbett D."/>
            <person name="Henrissat B."/>
            <person name="Matheny P.B."/>
            <person name="Labbe J."/>
            <person name="Martin F.M."/>
        </authorList>
    </citation>
    <scope>NUCLEOTIDE SEQUENCE</scope>
    <source>
        <strain evidence="1">FP105234-sp</strain>
    </source>
</reference>